<dbReference type="Proteomes" id="UP000253562">
    <property type="component" value="Unassembled WGS sequence"/>
</dbReference>
<keyword evidence="7" id="KW-0274">FAD</keyword>
<dbReference type="InterPro" id="IPR003374">
    <property type="entry name" value="ApbE-like_sf"/>
</dbReference>
<dbReference type="EC" id="2.7.1.180" evidence="2"/>
<dbReference type="SUPFAM" id="SSF143631">
    <property type="entry name" value="ApbE-like"/>
    <property type="match status" value="1"/>
</dbReference>
<dbReference type="Pfam" id="PF10029">
    <property type="entry name" value="DUF2271"/>
    <property type="match status" value="1"/>
</dbReference>
<keyword evidence="5" id="KW-0808">Transferase</keyword>
<dbReference type="AlphaFoldDB" id="A0A368KPJ9"/>
<protein>
    <recommendedName>
        <fullName evidence="3">FAD:protein FMN transferase</fullName>
        <ecNumber evidence="2">2.7.1.180</ecNumber>
    </recommendedName>
    <alternativeName>
        <fullName evidence="9">Flavin transferase</fullName>
    </alternativeName>
</protein>
<evidence type="ECO:0000313" key="13">
    <source>
        <dbReference type="Proteomes" id="UP000253562"/>
    </source>
</evidence>
<name>A0A368KPJ9_9BACT</name>
<keyword evidence="6" id="KW-0479">Metal-binding</keyword>
<feature type="signal peptide" evidence="11">
    <location>
        <begin position="1"/>
        <end position="20"/>
    </location>
</feature>
<dbReference type="InterPro" id="IPR014469">
    <property type="entry name" value="DUF2271"/>
</dbReference>
<dbReference type="GO" id="GO:0046872">
    <property type="term" value="F:metal ion binding"/>
    <property type="evidence" value="ECO:0007669"/>
    <property type="project" value="UniProtKB-KW"/>
</dbReference>
<keyword evidence="8" id="KW-0460">Magnesium</keyword>
<comment type="catalytic activity">
    <reaction evidence="10">
        <text>L-threonyl-[protein] + FAD = FMN-L-threonyl-[protein] + AMP + H(+)</text>
        <dbReference type="Rhea" id="RHEA:36847"/>
        <dbReference type="Rhea" id="RHEA-COMP:11060"/>
        <dbReference type="Rhea" id="RHEA-COMP:11061"/>
        <dbReference type="ChEBI" id="CHEBI:15378"/>
        <dbReference type="ChEBI" id="CHEBI:30013"/>
        <dbReference type="ChEBI" id="CHEBI:57692"/>
        <dbReference type="ChEBI" id="CHEBI:74257"/>
        <dbReference type="ChEBI" id="CHEBI:456215"/>
        <dbReference type="EC" id="2.7.1.180"/>
    </reaction>
</comment>
<dbReference type="InterPro" id="IPR024932">
    <property type="entry name" value="ApbE"/>
</dbReference>
<evidence type="ECO:0000256" key="4">
    <source>
        <dbReference type="ARBA" id="ARBA00022630"/>
    </source>
</evidence>
<evidence type="ECO:0000256" key="7">
    <source>
        <dbReference type="ARBA" id="ARBA00022827"/>
    </source>
</evidence>
<evidence type="ECO:0000256" key="2">
    <source>
        <dbReference type="ARBA" id="ARBA00011955"/>
    </source>
</evidence>
<reference evidence="12 13" key="1">
    <citation type="submission" date="2018-07" db="EMBL/GenBank/DDBJ databases">
        <title>Comparative genomes isolates from brazilian mangrove.</title>
        <authorList>
            <person name="De Araujo J.E."/>
            <person name="Taketani R.G."/>
            <person name="Silva M.C.P."/>
            <person name="Lourenco M.V."/>
            <person name="Oliveira V.M."/>
            <person name="Andreote F.D."/>
        </authorList>
    </citation>
    <scope>NUCLEOTIDE SEQUENCE [LARGE SCALE GENOMIC DNA]</scope>
    <source>
        <strain evidence="12 13">HEX PRIS-MGV</strain>
    </source>
</reference>
<keyword evidence="11" id="KW-0732">Signal</keyword>
<dbReference type="Pfam" id="PF02424">
    <property type="entry name" value="ApbE"/>
    <property type="match status" value="1"/>
</dbReference>
<evidence type="ECO:0000256" key="9">
    <source>
        <dbReference type="ARBA" id="ARBA00031306"/>
    </source>
</evidence>
<dbReference type="PANTHER" id="PTHR30040">
    <property type="entry name" value="THIAMINE BIOSYNTHESIS LIPOPROTEIN APBE"/>
    <property type="match status" value="1"/>
</dbReference>
<dbReference type="Gene3D" id="3.10.520.10">
    <property type="entry name" value="ApbE-like domains"/>
    <property type="match status" value="1"/>
</dbReference>
<organism evidence="12 13">
    <name type="scientific">Bremerella cremea</name>
    <dbReference type="NCBI Taxonomy" id="1031537"/>
    <lineage>
        <taxon>Bacteria</taxon>
        <taxon>Pseudomonadati</taxon>
        <taxon>Planctomycetota</taxon>
        <taxon>Planctomycetia</taxon>
        <taxon>Pirellulales</taxon>
        <taxon>Pirellulaceae</taxon>
        <taxon>Bremerella</taxon>
    </lineage>
</organism>
<proteinExistence type="predicted"/>
<gene>
    <name evidence="12" type="ORF">DTL42_15750</name>
</gene>
<evidence type="ECO:0000313" key="12">
    <source>
        <dbReference type="EMBL" id="RCS46410.1"/>
    </source>
</evidence>
<evidence type="ECO:0000256" key="1">
    <source>
        <dbReference type="ARBA" id="ARBA00001946"/>
    </source>
</evidence>
<keyword evidence="4" id="KW-0285">Flavoprotein</keyword>
<evidence type="ECO:0000256" key="11">
    <source>
        <dbReference type="SAM" id="SignalP"/>
    </source>
</evidence>
<evidence type="ECO:0000256" key="6">
    <source>
        <dbReference type="ARBA" id="ARBA00022723"/>
    </source>
</evidence>
<comment type="cofactor">
    <cofactor evidence="1">
        <name>Mg(2+)</name>
        <dbReference type="ChEBI" id="CHEBI:18420"/>
    </cofactor>
</comment>
<evidence type="ECO:0000256" key="10">
    <source>
        <dbReference type="ARBA" id="ARBA00048540"/>
    </source>
</evidence>
<dbReference type="Gene3D" id="2.60.40.4070">
    <property type="match status" value="1"/>
</dbReference>
<feature type="chain" id="PRO_5016826393" description="FAD:protein FMN transferase" evidence="11">
    <location>
        <begin position="21"/>
        <end position="517"/>
    </location>
</feature>
<dbReference type="GO" id="GO:0016740">
    <property type="term" value="F:transferase activity"/>
    <property type="evidence" value="ECO:0007669"/>
    <property type="project" value="UniProtKB-KW"/>
</dbReference>
<accession>A0A368KPJ9</accession>
<sequence length="517" mass="57357">MPLRTNSMKLLCLFCLSVFAVSVCGPVTYAEDFRFQHEHILGTSLELIVTAKDRAEADRVESRVLHEIDRQAAIFSRYDRESQLMLWQTGQLSADNLSPELVTVLKRAEYWRAVSDGAFDVRSGALTSLWQTAADRGQAPTDQARQVILTQLDRPPYQVSEANQIKRLDSLAISLDGLAKGYILDAACEVVHREFPSVSDFTINIGGDLRKLGDAPLEISVANPRHSSEAARPLEKFVVTQPIAMATSGGYRRYLEVGGRRISHIFDPRTGLPADEVSSASVVAPNAQDADALATTLCVLGPQEGVALIEHLSATECCLVTREGEVIRSSGWPLQPQASSAQLLVMKEEEKKQDTGLFVDFSLVRPSGGRGYRRPYVAVWLEDTDGFPVKTAVLWMQTEQPGPRWHRDLTRWYRNDRLRQVVEETELIGTISSATRGPGKYDAYFDGTDNAGKPLKPGKYTLCLEVAREHGTYQLIREAIQWGDEPIAPKKLKGNVELDDVSYHFVPAKPETKSDAS</sequence>
<evidence type="ECO:0000256" key="8">
    <source>
        <dbReference type="ARBA" id="ARBA00022842"/>
    </source>
</evidence>
<evidence type="ECO:0000256" key="3">
    <source>
        <dbReference type="ARBA" id="ARBA00016337"/>
    </source>
</evidence>
<comment type="caution">
    <text evidence="12">The sequence shown here is derived from an EMBL/GenBank/DDBJ whole genome shotgun (WGS) entry which is preliminary data.</text>
</comment>
<dbReference type="EMBL" id="QPEX01000030">
    <property type="protein sequence ID" value="RCS46410.1"/>
    <property type="molecule type" value="Genomic_DNA"/>
</dbReference>
<evidence type="ECO:0000256" key="5">
    <source>
        <dbReference type="ARBA" id="ARBA00022679"/>
    </source>
</evidence>
<dbReference type="PANTHER" id="PTHR30040:SF2">
    <property type="entry name" value="FAD:PROTEIN FMN TRANSFERASE"/>
    <property type="match status" value="1"/>
</dbReference>